<dbReference type="PROSITE" id="PS50294">
    <property type="entry name" value="WD_REPEATS_REGION"/>
    <property type="match status" value="3"/>
</dbReference>
<dbReference type="AlphaFoldDB" id="A0A9P0VY54"/>
<feature type="compositionally biased region" description="Basic and acidic residues" evidence="4">
    <location>
        <begin position="1111"/>
        <end position="1121"/>
    </location>
</feature>
<dbReference type="Pfam" id="PF00400">
    <property type="entry name" value="WD40"/>
    <property type="match status" value="4"/>
</dbReference>
<dbReference type="InterPro" id="IPR036322">
    <property type="entry name" value="WD40_repeat_dom_sf"/>
</dbReference>
<feature type="repeat" description="WD" evidence="3">
    <location>
        <begin position="591"/>
        <end position="633"/>
    </location>
</feature>
<gene>
    <name evidence="5" type="ORF">CLIB1423_06S00188</name>
</gene>
<feature type="region of interest" description="Disordered" evidence="4">
    <location>
        <begin position="1061"/>
        <end position="1081"/>
    </location>
</feature>
<feature type="compositionally biased region" description="Polar residues" evidence="4">
    <location>
        <begin position="1"/>
        <end position="11"/>
    </location>
</feature>
<dbReference type="InterPro" id="IPR020472">
    <property type="entry name" value="WD40_PAC1"/>
</dbReference>
<dbReference type="SUPFAM" id="SSF50978">
    <property type="entry name" value="WD40 repeat-like"/>
    <property type="match status" value="1"/>
</dbReference>
<evidence type="ECO:0000256" key="2">
    <source>
        <dbReference type="ARBA" id="ARBA00022737"/>
    </source>
</evidence>
<feature type="compositionally biased region" description="Basic and acidic residues" evidence="4">
    <location>
        <begin position="198"/>
        <end position="213"/>
    </location>
</feature>
<reference evidence="5" key="1">
    <citation type="submission" date="2022-03" db="EMBL/GenBank/DDBJ databases">
        <authorList>
            <person name="Legras J.-L."/>
            <person name="Devillers H."/>
            <person name="Grondin C."/>
        </authorList>
    </citation>
    <scope>NUCLEOTIDE SEQUENCE</scope>
    <source>
        <strain evidence="5">CLIB 1423</strain>
    </source>
</reference>
<evidence type="ECO:0000313" key="5">
    <source>
        <dbReference type="EMBL" id="CAH2352163.1"/>
    </source>
</evidence>
<feature type="compositionally biased region" description="Basic and acidic residues" evidence="4">
    <location>
        <begin position="284"/>
        <end position="302"/>
    </location>
</feature>
<comment type="caution">
    <text evidence="5">The sequence shown here is derived from an EMBL/GenBank/DDBJ whole genome shotgun (WGS) entry which is preliminary data.</text>
</comment>
<evidence type="ECO:0008006" key="7">
    <source>
        <dbReference type="Google" id="ProtNLM"/>
    </source>
</evidence>
<feature type="compositionally biased region" description="Polar residues" evidence="4">
    <location>
        <begin position="47"/>
        <end position="61"/>
    </location>
</feature>
<feature type="compositionally biased region" description="Polar residues" evidence="4">
    <location>
        <begin position="970"/>
        <end position="993"/>
    </location>
</feature>
<dbReference type="Gene3D" id="2.130.10.10">
    <property type="entry name" value="YVTN repeat-like/Quinoprotein amine dehydrogenase"/>
    <property type="match status" value="3"/>
</dbReference>
<feature type="region of interest" description="Disordered" evidence="4">
    <location>
        <begin position="280"/>
        <end position="302"/>
    </location>
</feature>
<evidence type="ECO:0000256" key="1">
    <source>
        <dbReference type="ARBA" id="ARBA00022574"/>
    </source>
</evidence>
<feature type="compositionally biased region" description="Polar residues" evidence="4">
    <location>
        <begin position="497"/>
        <end position="510"/>
    </location>
</feature>
<name>A0A9P0VY54_9ASCO</name>
<evidence type="ECO:0000256" key="3">
    <source>
        <dbReference type="PROSITE-ProRule" id="PRU00221"/>
    </source>
</evidence>
<evidence type="ECO:0000256" key="4">
    <source>
        <dbReference type="SAM" id="MobiDB-lite"/>
    </source>
</evidence>
<protein>
    <recommendedName>
        <fullName evidence="7">WD40 repeat-like protein</fullName>
    </recommendedName>
</protein>
<dbReference type="PRINTS" id="PR00320">
    <property type="entry name" value="GPROTEINBRPT"/>
</dbReference>
<feature type="compositionally biased region" description="Basic and acidic residues" evidence="4">
    <location>
        <begin position="1173"/>
        <end position="1186"/>
    </location>
</feature>
<dbReference type="InterPro" id="IPR001680">
    <property type="entry name" value="WD40_rpt"/>
</dbReference>
<keyword evidence="6" id="KW-1185">Reference proteome</keyword>
<dbReference type="PANTHER" id="PTHR14221:SF0">
    <property type="entry name" value="WD REPEAT-CONTAINING PROTEIN 44"/>
    <property type="match status" value="1"/>
</dbReference>
<proteinExistence type="predicted"/>
<dbReference type="EMBL" id="CAKXYY010000006">
    <property type="protein sequence ID" value="CAH2352163.1"/>
    <property type="molecule type" value="Genomic_DNA"/>
</dbReference>
<feature type="compositionally biased region" description="Low complexity" evidence="4">
    <location>
        <begin position="93"/>
        <end position="170"/>
    </location>
</feature>
<keyword evidence="1 3" id="KW-0853">WD repeat</keyword>
<dbReference type="InterPro" id="IPR015943">
    <property type="entry name" value="WD40/YVTN_repeat-like_dom_sf"/>
</dbReference>
<feature type="compositionally biased region" description="Basic and acidic residues" evidence="4">
    <location>
        <begin position="709"/>
        <end position="733"/>
    </location>
</feature>
<dbReference type="SMART" id="SM00320">
    <property type="entry name" value="WD40"/>
    <property type="match status" value="5"/>
</dbReference>
<organism evidence="5 6">
    <name type="scientific">[Candida] railenensis</name>
    <dbReference type="NCBI Taxonomy" id="45579"/>
    <lineage>
        <taxon>Eukaryota</taxon>
        <taxon>Fungi</taxon>
        <taxon>Dikarya</taxon>
        <taxon>Ascomycota</taxon>
        <taxon>Saccharomycotina</taxon>
        <taxon>Pichiomycetes</taxon>
        <taxon>Debaryomycetaceae</taxon>
        <taxon>Kurtzmaniella</taxon>
    </lineage>
</organism>
<feature type="region of interest" description="Disordered" evidence="4">
    <location>
        <begin position="459"/>
        <end position="531"/>
    </location>
</feature>
<accession>A0A9P0VY54</accession>
<feature type="region of interest" description="Disordered" evidence="4">
    <location>
        <begin position="1"/>
        <end position="221"/>
    </location>
</feature>
<evidence type="ECO:0000313" key="6">
    <source>
        <dbReference type="Proteomes" id="UP000837801"/>
    </source>
</evidence>
<keyword evidence="2" id="KW-0677">Repeat</keyword>
<dbReference type="InterPro" id="IPR040324">
    <property type="entry name" value="WDR44/Dgr2"/>
</dbReference>
<dbReference type="PROSITE" id="PS50082">
    <property type="entry name" value="WD_REPEATS_2"/>
    <property type="match status" value="3"/>
</dbReference>
<feature type="compositionally biased region" description="Polar residues" evidence="4">
    <location>
        <begin position="25"/>
        <end position="39"/>
    </location>
</feature>
<feature type="region of interest" description="Disordered" evidence="4">
    <location>
        <begin position="1111"/>
        <end position="1186"/>
    </location>
</feature>
<dbReference type="PANTHER" id="PTHR14221">
    <property type="entry name" value="WD REPEAT DOMAIN 44"/>
    <property type="match status" value="1"/>
</dbReference>
<feature type="region of interest" description="Disordered" evidence="4">
    <location>
        <begin position="957"/>
        <end position="1009"/>
    </location>
</feature>
<dbReference type="OrthoDB" id="1932312at2759"/>
<sequence>MSVSTPSSNKGATGRDLLDLHRSVQRGTNISPTNTSHARQQVPLRSPPSSQNSTKKSATNRGSSGSGIGSSSSSSSSSNGGGFFNKILKRSSTKSSSSTQASPSSKPTSKSSTVVSNASSPTVSKTTGSGRRINSSSSLTSANNNNSNSNSNNNHGTFSGSSFSTYGMSNDSDSAENISHDEGRTSRLPSVRRSSKTKLKELSKSVSRGHGDRNSMSIFDEDNSSMYDDDLHSVSDISAVSSIDDEHSLGSSTSYLASKPGFTSADGIASNQRYSTSGLGLLEDNEKYDHAEQSSYEGERPQDWANISKEALVAPSYLRVSKRKRQAPKILDNLFLAQELNTNMDLKKSQNHTIDLDTLSTDSATDHPNDTDHNDMSFLSESTFDSEEENEVNINNIKSNNAKAFSNGDKKKNQNEIFVMEFSRDGKYLATAGRDSVIRIWKVISSPLARLEYKSYEEANKENTGKKESVDNIDSFSLPPGQNEISSDKKNPCKVSMSKSTASANNTSGANFGKNGTTSANGSNNNGEYRRSKTRLFPNAPVFHQEPVRIFRGHSHNILSLDWSKNNFLISGSMDRTVRLWHIDKYECLQTFPHEDFVTTVKFHPTDDRFFLSGSLDNRLRLWSIIEQNIAYVNDLGDDVLITAASFTPDGTICLAGGFNGSFFTLETKGLQLIARYEVKEKHVNPFHDKNGNKITGIKVFERNEDESKENHSHFKKHAKDDKDDGADSKTKSDPMAKWNVLVTTNDSKVRLVNSHQKKLVTRFKGLTNNSSSIVADISYDHQYIISGSEDHWCYVWKNNNSIINNKLKNSLTELMLDGKHQLNDLHQKHKKYTNLLHANKFMKKLNLQKFLETEGFKYEYIANENSSYSSFHAHHTKVNAAIFAPLETSKLLELSDDCIYDLMKKYNSTLSGRDNEAYVEPGYIIITTDEQGCIRVFRQDTAIKFRKQARSYGKKFSRKRSVAKKDSNETPGSNSDEISSFPLSHTNSSSKLYRSKSTKGRSLSPVASNFKNRISGKIKSGNSIPNSPVTTTSAEFTNNSLDASTLSTNSSINTRPKIVSSSSLINGRQKPQSPPQTNVVPANNYAVNLPDPATELPSLKTTLLNKDESATTIKDSDTDLSRIPSITVDSPTGSSQHGSKHSIQPVSRSSGEYNGSPVIPSHSLTQSIGDISFKDKKHREPPQNL</sequence>
<feature type="repeat" description="WD" evidence="3">
    <location>
        <begin position="551"/>
        <end position="591"/>
    </location>
</feature>
<feature type="compositionally biased region" description="Polar residues" evidence="4">
    <location>
        <begin position="1128"/>
        <end position="1154"/>
    </location>
</feature>
<feature type="compositionally biased region" description="Basic and acidic residues" evidence="4">
    <location>
        <begin position="459"/>
        <end position="470"/>
    </location>
</feature>
<feature type="compositionally biased region" description="Low complexity" evidence="4">
    <location>
        <begin position="513"/>
        <end position="527"/>
    </location>
</feature>
<dbReference type="Proteomes" id="UP000837801">
    <property type="component" value="Unassembled WGS sequence"/>
</dbReference>
<feature type="region of interest" description="Disordered" evidence="4">
    <location>
        <begin position="706"/>
        <end position="733"/>
    </location>
</feature>
<feature type="repeat" description="WD" evidence="3">
    <location>
        <begin position="410"/>
        <end position="451"/>
    </location>
</feature>
<feature type="compositionally biased region" description="Low complexity" evidence="4">
    <location>
        <begin position="69"/>
        <end position="78"/>
    </location>
</feature>